<dbReference type="AlphaFoldDB" id="A0A2S6AQQ4"/>
<comment type="catalytic activity">
    <reaction evidence="6">
        <text>L-threonyl-[protein] + ATP = O-phospho-L-threonyl-[protein] + ADP + H(+)</text>
        <dbReference type="Rhea" id="RHEA:46608"/>
        <dbReference type="Rhea" id="RHEA-COMP:11060"/>
        <dbReference type="Rhea" id="RHEA-COMP:11605"/>
        <dbReference type="ChEBI" id="CHEBI:15378"/>
        <dbReference type="ChEBI" id="CHEBI:30013"/>
        <dbReference type="ChEBI" id="CHEBI:30616"/>
        <dbReference type="ChEBI" id="CHEBI:61977"/>
        <dbReference type="ChEBI" id="CHEBI:456216"/>
        <dbReference type="EC" id="2.7.11.1"/>
    </reaction>
</comment>
<keyword evidence="4 6" id="KW-0418">Kinase</keyword>
<dbReference type="InterPro" id="IPR011990">
    <property type="entry name" value="TPR-like_helical_dom_sf"/>
</dbReference>
<keyword evidence="3 6" id="KW-0547">Nucleotide-binding</keyword>
<feature type="domain" description="Protein kinase" evidence="9">
    <location>
        <begin position="26"/>
        <end position="293"/>
    </location>
</feature>
<keyword evidence="1 6" id="KW-0723">Serine/threonine-protein kinase</keyword>
<dbReference type="EMBL" id="PSZC01000008">
    <property type="protein sequence ID" value="PPJ37601.1"/>
    <property type="molecule type" value="Genomic_DNA"/>
</dbReference>
<dbReference type="Pfam" id="PF00069">
    <property type="entry name" value="Pkinase"/>
    <property type="match status" value="1"/>
</dbReference>
<dbReference type="InterPro" id="IPR017441">
    <property type="entry name" value="Protein_kinase_ATP_BS"/>
</dbReference>
<comment type="catalytic activity">
    <reaction evidence="6">
        <text>L-seryl-[protein] + ATP = O-phospho-L-seryl-[protein] + ADP + H(+)</text>
        <dbReference type="Rhea" id="RHEA:17989"/>
        <dbReference type="Rhea" id="RHEA-COMP:9863"/>
        <dbReference type="Rhea" id="RHEA-COMP:11604"/>
        <dbReference type="ChEBI" id="CHEBI:15378"/>
        <dbReference type="ChEBI" id="CHEBI:29999"/>
        <dbReference type="ChEBI" id="CHEBI:30616"/>
        <dbReference type="ChEBI" id="CHEBI:83421"/>
        <dbReference type="ChEBI" id="CHEBI:456216"/>
        <dbReference type="EC" id="2.7.11.1"/>
    </reaction>
</comment>
<dbReference type="Gene3D" id="1.25.40.10">
    <property type="entry name" value="Tetratricopeptide repeat domain"/>
    <property type="match status" value="1"/>
</dbReference>
<evidence type="ECO:0000256" key="4">
    <source>
        <dbReference type="ARBA" id="ARBA00022777"/>
    </source>
</evidence>
<dbReference type="InterPro" id="IPR041664">
    <property type="entry name" value="AAA_16"/>
</dbReference>
<dbReference type="SUPFAM" id="SSF56112">
    <property type="entry name" value="Protein kinase-like (PK-like)"/>
    <property type="match status" value="1"/>
</dbReference>
<dbReference type="RefSeq" id="WP_104378790.1">
    <property type="nucleotide sequence ID" value="NZ_PSZC01000008.1"/>
</dbReference>
<dbReference type="CDD" id="cd14014">
    <property type="entry name" value="STKc_PknB_like"/>
    <property type="match status" value="1"/>
</dbReference>
<evidence type="ECO:0000313" key="11">
    <source>
        <dbReference type="Proteomes" id="UP000239874"/>
    </source>
</evidence>
<dbReference type="EC" id="2.7.11.1" evidence="6"/>
<dbReference type="InterPro" id="IPR016236">
    <property type="entry name" value="Ser/Thr_kinase_PknK_prd"/>
</dbReference>
<dbReference type="InterPro" id="IPR008271">
    <property type="entry name" value="Ser/Thr_kinase_AS"/>
</dbReference>
<dbReference type="PIRSF" id="PIRSF000574">
    <property type="entry name" value="Ser/Thr_PK_PknK_prd"/>
    <property type="match status" value="1"/>
</dbReference>
<dbReference type="Proteomes" id="UP000239874">
    <property type="component" value="Unassembled WGS sequence"/>
</dbReference>
<dbReference type="PANTHER" id="PTHR43289:SF6">
    <property type="entry name" value="SERINE_THREONINE-PROTEIN KINASE NEKL-3"/>
    <property type="match status" value="1"/>
</dbReference>
<dbReference type="InterPro" id="IPR000719">
    <property type="entry name" value="Prot_kinase_dom"/>
</dbReference>
<dbReference type="InterPro" id="IPR011009">
    <property type="entry name" value="Kinase-like_dom_sf"/>
</dbReference>
<evidence type="ECO:0000256" key="3">
    <source>
        <dbReference type="ARBA" id="ARBA00022741"/>
    </source>
</evidence>
<evidence type="ECO:0000256" key="1">
    <source>
        <dbReference type="ARBA" id="ARBA00022527"/>
    </source>
</evidence>
<sequence length="1144" mass="124198">MADKDPMATQRDRSPVIDDDLRAAGFADAHIIGRGGFGVVYRCRELALGRIVAVKVLTAAPDFGDENLERFLREQRAMGGLPEHPNIVAILQVGTTGDGRPYLVMPYHPKGSLEQRIQHGGPLDIATALRMSVKLSGALETVHRAGILHRDIKPGNVLLTDYGEPQLTDFGIARVEGGFRTTTGVVTASPAFTAPEVLRDGTPSVASDIYSLGATLFCMLTGHAAYQRRSGDRLVAQFLRITEEPIPDLRPGGIPDDVCELIEESMAVDPRRRPVAAVEFGARAQQLQRHYGLRVDEMAIPTPETPAAEPAPAADRVGEPTRLGLLPPADLVTTPPTAETKFHPGLAPRPLVRRPRLLDSMDPERWPRLIVVHAPAGFGKSTLAAQWGQRMVNRGVAACWLNIDDDDNNPVWFLLHLIEAVGRARPALTTELLRVVEEHGNDVMRYVLTTLINRIHADGERIVMIIEDWHRVTDADTTAALRFLLDNACHHLQLLITSREMIGLPLSAIRVRDELIEIDSAALRFDEFETADFLTRVGGLALEEADIDRLRTSTDGWVAGLQLASISLRGREDPGSAIATMSGRHQAIREYLTDNVLEALEPGLLTALLETAVTEKICGSLAAALTGRRQGRALLEDIERRDLFLRRLDDDGEWFRYHTLFSDFLRQRLERDHPERVPQLHRRAAEWFAANDMLSEAIDHAMAAGEPERAVALVSAHARELVQHSHLATLAALAAKLPVTEAAADPTLQIALAWAAVLLRRPSRMHTALQLALAADSAKQPPGQRKSDLAVEASILCGVEAALADHLDGLADAVEQGCARAGSLAPFVLAAAANLGAFVALHRFDFDRVHEWHRWGRTYFRHITGALSIMYSHCFAGMAAHEQLAEEAAEEHFRTALHLARTTTGEGSLTARLASAALGDFLYDRGEIAEARHLLDVAVEFGFEGGTVDFLTGVYGTGARIEALRGDRAAAQRLLADGAAVATAHALPRLSARIELERIRLGIGEIVPGEPAGARGAEDGVATAIRELTEEAAVRWLLRVDPEQALLRADALRQSIDAAARPRAALCATLLSANCLETVGRSEEAEAVLAPALRRCVEVGLVRPLLDEGPALLAVVRRLAAGKGRNALGKPAIALPRALADHLG</sequence>
<evidence type="ECO:0000256" key="5">
    <source>
        <dbReference type="ARBA" id="ARBA00022840"/>
    </source>
</evidence>
<feature type="binding site" evidence="7">
    <location>
        <position position="55"/>
    </location>
    <ligand>
        <name>ATP</name>
        <dbReference type="ChEBI" id="CHEBI:30616"/>
    </ligand>
</feature>
<dbReference type="SUPFAM" id="SSF52540">
    <property type="entry name" value="P-loop containing nucleoside triphosphate hydrolases"/>
    <property type="match status" value="1"/>
</dbReference>
<organism evidence="10 11">
    <name type="scientific">Nocardia nova</name>
    <dbReference type="NCBI Taxonomy" id="37330"/>
    <lineage>
        <taxon>Bacteria</taxon>
        <taxon>Bacillati</taxon>
        <taxon>Actinomycetota</taxon>
        <taxon>Actinomycetes</taxon>
        <taxon>Mycobacteriales</taxon>
        <taxon>Nocardiaceae</taxon>
        <taxon>Nocardia</taxon>
    </lineage>
</organism>
<comment type="similarity">
    <text evidence="6">Belongs to the protein kinase superfamily.</text>
</comment>
<dbReference type="PROSITE" id="PS00107">
    <property type="entry name" value="PROTEIN_KINASE_ATP"/>
    <property type="match status" value="1"/>
</dbReference>
<dbReference type="PROSITE" id="PS00108">
    <property type="entry name" value="PROTEIN_KINASE_ST"/>
    <property type="match status" value="1"/>
</dbReference>
<comment type="caution">
    <text evidence="10">The sequence shown here is derived from an EMBL/GenBank/DDBJ whole genome shotgun (WGS) entry which is preliminary data.</text>
</comment>
<evidence type="ECO:0000259" key="9">
    <source>
        <dbReference type="PROSITE" id="PS50011"/>
    </source>
</evidence>
<feature type="region of interest" description="Disordered" evidence="8">
    <location>
        <begin position="327"/>
        <end position="346"/>
    </location>
</feature>
<name>A0A2S6AQQ4_9NOCA</name>
<proteinExistence type="inferred from homology"/>
<evidence type="ECO:0000256" key="6">
    <source>
        <dbReference type="PIRNR" id="PIRNR000574"/>
    </source>
</evidence>
<dbReference type="SMART" id="SM00220">
    <property type="entry name" value="S_TKc"/>
    <property type="match status" value="1"/>
</dbReference>
<protein>
    <recommendedName>
        <fullName evidence="6">Serine/threonine-protein kinase PknK</fullName>
        <ecNumber evidence="6">2.7.11.1</ecNumber>
    </recommendedName>
    <alternativeName>
        <fullName evidence="6">Protein kinase K</fullName>
    </alternativeName>
</protein>
<dbReference type="GO" id="GO:0106310">
    <property type="term" value="F:protein serine kinase activity"/>
    <property type="evidence" value="ECO:0007669"/>
    <property type="project" value="UniProtKB-UniRule"/>
</dbReference>
<evidence type="ECO:0000256" key="7">
    <source>
        <dbReference type="PROSITE-ProRule" id="PRU10141"/>
    </source>
</evidence>
<dbReference type="InterPro" id="IPR059106">
    <property type="entry name" value="WHD_MalT"/>
</dbReference>
<accession>A0A2S6AQQ4</accession>
<keyword evidence="5 6" id="KW-0067">ATP-binding</keyword>
<gene>
    <name evidence="10" type="ORF">C5E45_13065</name>
</gene>
<dbReference type="PROSITE" id="PS50011">
    <property type="entry name" value="PROTEIN_KINASE_DOM"/>
    <property type="match status" value="1"/>
</dbReference>
<dbReference type="GO" id="GO:0005524">
    <property type="term" value="F:ATP binding"/>
    <property type="evidence" value="ECO:0007669"/>
    <property type="project" value="UniProtKB-UniRule"/>
</dbReference>
<evidence type="ECO:0000256" key="2">
    <source>
        <dbReference type="ARBA" id="ARBA00022679"/>
    </source>
</evidence>
<dbReference type="GO" id="GO:0046872">
    <property type="term" value="F:metal ion binding"/>
    <property type="evidence" value="ECO:0007669"/>
    <property type="project" value="UniProtKB-UniRule"/>
</dbReference>
<dbReference type="PANTHER" id="PTHR43289">
    <property type="entry name" value="MITOGEN-ACTIVATED PROTEIN KINASE KINASE KINASE 20-RELATED"/>
    <property type="match status" value="1"/>
</dbReference>
<dbReference type="InterPro" id="IPR027417">
    <property type="entry name" value="P-loop_NTPase"/>
</dbReference>
<dbReference type="OrthoDB" id="136365at2"/>
<dbReference type="Gene3D" id="1.10.510.10">
    <property type="entry name" value="Transferase(Phosphotransferase) domain 1"/>
    <property type="match status" value="1"/>
</dbReference>
<evidence type="ECO:0000256" key="8">
    <source>
        <dbReference type="SAM" id="MobiDB-lite"/>
    </source>
</evidence>
<reference evidence="10 11" key="1">
    <citation type="submission" date="2018-02" db="EMBL/GenBank/DDBJ databases">
        <title>8 Nocardia nova and 1 Nocardia cyriacigeorgica strain used for evolution to TMP-SMX.</title>
        <authorList>
            <person name="Mehta H."/>
            <person name="Weng J."/>
            <person name="Shamoo Y."/>
        </authorList>
    </citation>
    <scope>NUCLEOTIDE SEQUENCE [LARGE SCALE GENOMIC DNA]</scope>
    <source>
        <strain evidence="10 11">MDA3139</strain>
    </source>
</reference>
<keyword evidence="2 6" id="KW-0808">Transferase</keyword>
<dbReference type="Pfam" id="PF25873">
    <property type="entry name" value="WHD_MalT"/>
    <property type="match status" value="1"/>
</dbReference>
<dbReference type="GO" id="GO:0004674">
    <property type="term" value="F:protein serine/threonine kinase activity"/>
    <property type="evidence" value="ECO:0007669"/>
    <property type="project" value="UniProtKB-UniRule"/>
</dbReference>
<dbReference type="Pfam" id="PF13191">
    <property type="entry name" value="AAA_16"/>
    <property type="match status" value="1"/>
</dbReference>
<evidence type="ECO:0000313" key="10">
    <source>
        <dbReference type="EMBL" id="PPJ37601.1"/>
    </source>
</evidence>
<dbReference type="Gene3D" id="3.40.50.300">
    <property type="entry name" value="P-loop containing nucleotide triphosphate hydrolases"/>
    <property type="match status" value="1"/>
</dbReference>